<dbReference type="EMBL" id="BAABCA010000004">
    <property type="protein sequence ID" value="GAA4235970.1"/>
    <property type="molecule type" value="Genomic_DNA"/>
</dbReference>
<dbReference type="Pfam" id="PF00534">
    <property type="entry name" value="Glycos_transf_1"/>
    <property type="match status" value="1"/>
</dbReference>
<dbReference type="SUPFAM" id="SSF53756">
    <property type="entry name" value="UDP-Glycosyltransferase/glycogen phosphorylase"/>
    <property type="match status" value="1"/>
</dbReference>
<comment type="caution">
    <text evidence="3">The sequence shown here is derived from an EMBL/GenBank/DDBJ whole genome shotgun (WGS) entry which is preliminary data.</text>
</comment>
<evidence type="ECO:0000313" key="3">
    <source>
        <dbReference type="EMBL" id="GAA4235970.1"/>
    </source>
</evidence>
<feature type="domain" description="Glycosyl transferase family 1" evidence="1">
    <location>
        <begin position="170"/>
        <end position="331"/>
    </location>
</feature>
<dbReference type="PANTHER" id="PTHR12526:SF630">
    <property type="entry name" value="GLYCOSYLTRANSFERASE"/>
    <property type="match status" value="1"/>
</dbReference>
<dbReference type="Proteomes" id="UP001501496">
    <property type="component" value="Unassembled WGS sequence"/>
</dbReference>
<organism evidence="3 4">
    <name type="scientific">Postechiella marina</name>
    <dbReference type="NCBI Taxonomy" id="943941"/>
    <lineage>
        <taxon>Bacteria</taxon>
        <taxon>Pseudomonadati</taxon>
        <taxon>Bacteroidota</taxon>
        <taxon>Flavobacteriia</taxon>
        <taxon>Flavobacteriales</taxon>
        <taxon>Flavobacteriaceae</taxon>
        <taxon>Postechiella</taxon>
    </lineage>
</organism>
<dbReference type="InterPro" id="IPR028098">
    <property type="entry name" value="Glyco_trans_4-like_N"/>
</dbReference>
<accession>A0ABP8C987</accession>
<dbReference type="RefSeq" id="WP_344787987.1">
    <property type="nucleotide sequence ID" value="NZ_BAABCA010000004.1"/>
</dbReference>
<evidence type="ECO:0000313" key="4">
    <source>
        <dbReference type="Proteomes" id="UP001501496"/>
    </source>
</evidence>
<gene>
    <name evidence="3" type="ORF">GCM10022291_19200</name>
</gene>
<dbReference type="PANTHER" id="PTHR12526">
    <property type="entry name" value="GLYCOSYLTRANSFERASE"/>
    <property type="match status" value="1"/>
</dbReference>
<evidence type="ECO:0000259" key="1">
    <source>
        <dbReference type="Pfam" id="PF00534"/>
    </source>
</evidence>
<keyword evidence="4" id="KW-1185">Reference proteome</keyword>
<proteinExistence type="predicted"/>
<reference evidence="4" key="1">
    <citation type="journal article" date="2019" name="Int. J. Syst. Evol. Microbiol.">
        <title>The Global Catalogue of Microorganisms (GCM) 10K type strain sequencing project: providing services to taxonomists for standard genome sequencing and annotation.</title>
        <authorList>
            <consortium name="The Broad Institute Genomics Platform"/>
            <consortium name="The Broad Institute Genome Sequencing Center for Infectious Disease"/>
            <person name="Wu L."/>
            <person name="Ma J."/>
        </authorList>
    </citation>
    <scope>NUCLEOTIDE SEQUENCE [LARGE SCALE GENOMIC DNA]</scope>
    <source>
        <strain evidence="4">JCM 17630</strain>
    </source>
</reference>
<evidence type="ECO:0000259" key="2">
    <source>
        <dbReference type="Pfam" id="PF13439"/>
    </source>
</evidence>
<protein>
    <submittedName>
        <fullName evidence="3">Glycosyltransferase</fullName>
    </submittedName>
</protein>
<feature type="domain" description="Glycosyltransferase subfamily 4-like N-terminal" evidence="2">
    <location>
        <begin position="13"/>
        <end position="160"/>
    </location>
</feature>
<dbReference type="CDD" id="cd03811">
    <property type="entry name" value="GT4_GT28_WabH-like"/>
    <property type="match status" value="1"/>
</dbReference>
<sequence length="355" mass="40880">MRVLQLIDSLNAGGAERVAVNYANGLVGQVERSYLCSTRAEGLLKSSINNQVGYLFLNKTKTLDFKAIKRLTRFIKQNNINLIHAHSSSFFIATFVKLLHPKLQLVWHDHYGNRINTPRKEILIFQICSIFFSKILVVNNDLKKWSKKKMLTKHIHYINNYPLLDYSIKQTVLKGVDNKRIICLANLRPVKNHPFLIKSFKKILKNHPDWTLHLVGQNNNDNYSERLKYLIKSLQLNKNVFFYGSCPDIANILNQVEIGVLSSKSEGLPIALLEYGLNGIATIATDVGYCRKIISNFKNGLLIESNNSEQMVNSIEYLINNTNIRQNYSSQLRRFILENYSESSTLNRLLEIYKQ</sequence>
<name>A0ABP8C987_9FLAO</name>
<dbReference type="InterPro" id="IPR001296">
    <property type="entry name" value="Glyco_trans_1"/>
</dbReference>
<dbReference type="Pfam" id="PF13439">
    <property type="entry name" value="Glyco_transf_4"/>
    <property type="match status" value="1"/>
</dbReference>
<dbReference type="Gene3D" id="3.40.50.2000">
    <property type="entry name" value="Glycogen Phosphorylase B"/>
    <property type="match status" value="2"/>
</dbReference>